<accession>A0ABP8MSN9</accession>
<organism evidence="2 3">
    <name type="scientific">Novipirellula rosea</name>
    <dbReference type="NCBI Taxonomy" id="1031540"/>
    <lineage>
        <taxon>Bacteria</taxon>
        <taxon>Pseudomonadati</taxon>
        <taxon>Planctomycetota</taxon>
        <taxon>Planctomycetia</taxon>
        <taxon>Pirellulales</taxon>
        <taxon>Pirellulaceae</taxon>
        <taxon>Novipirellula</taxon>
    </lineage>
</organism>
<sequence length="466" mass="49662">MATSQNQIDGRVPRTDDLDRRDSDEIKRRIDRTRGAMDETLDELGDRLNPRNLLDDVIEIFRSPTAQDTAKRASGAAGDFATNLGRQIRDNPIGATLVGAGLAWLALGSRHDDEEDDYDRIPRRRSLQNRYFAEDDDEDEFGYYTEEDLLLDTSAEADHRHGRLVIPESYGEHDDSDGIASTAKQKASSAARSVTDASSSAWESTKGAASSTAETVSNAASSAGATLSDAASSVVDGVKSAASSVGSAASSAGSATSEASRRAYLRSRAAARDAARGTRRGSRRAGRYASSASDRAGEQASAAYDATARRIRRAHDESPLALGLGVLALGALAGALIPRTRREDELMGEASDELVEQAKQASQEVYEEGREAVQRTVDTAKQSAQSQDLTGDSLAKRATRVVEKAAESISDAAKEEGLHPQQLKDDAKTIAEDVKQQAESEANDAAKSAKAEAGKLDTDAEKALKK</sequence>
<evidence type="ECO:0000313" key="2">
    <source>
        <dbReference type="EMBL" id="GAA4454200.1"/>
    </source>
</evidence>
<protein>
    <submittedName>
        <fullName evidence="2">DUF3618 domain-containing protein</fullName>
    </submittedName>
</protein>
<proteinExistence type="predicted"/>
<dbReference type="Proteomes" id="UP001500840">
    <property type="component" value="Unassembled WGS sequence"/>
</dbReference>
<dbReference type="PANTHER" id="PTHR47652:SF3">
    <property type="entry name" value="MITOCHONDRIAL IMPORT INNER MEMBRANE TRANSLOCASE SUBUNIT TIM44"/>
    <property type="match status" value="1"/>
</dbReference>
<feature type="region of interest" description="Disordered" evidence="1">
    <location>
        <begin position="1"/>
        <end position="23"/>
    </location>
</feature>
<dbReference type="Pfam" id="PF12277">
    <property type="entry name" value="DUF3618"/>
    <property type="match status" value="1"/>
</dbReference>
<feature type="region of interest" description="Disordered" evidence="1">
    <location>
        <begin position="267"/>
        <end position="301"/>
    </location>
</feature>
<feature type="compositionally biased region" description="Polar residues" evidence="1">
    <location>
        <begin position="376"/>
        <end position="390"/>
    </location>
</feature>
<feature type="compositionally biased region" description="Polar residues" evidence="1">
    <location>
        <begin position="195"/>
        <end position="209"/>
    </location>
</feature>
<feature type="compositionally biased region" description="Low complexity" evidence="1">
    <location>
        <begin position="180"/>
        <end position="193"/>
    </location>
</feature>
<feature type="region of interest" description="Disordered" evidence="1">
    <location>
        <begin position="368"/>
        <end position="466"/>
    </location>
</feature>
<dbReference type="RefSeq" id="WP_345322655.1">
    <property type="nucleotide sequence ID" value="NZ_BAABGA010000035.1"/>
</dbReference>
<feature type="compositionally biased region" description="Basic and acidic residues" evidence="1">
    <location>
        <begin position="11"/>
        <end position="23"/>
    </location>
</feature>
<evidence type="ECO:0000313" key="3">
    <source>
        <dbReference type="Proteomes" id="UP001500840"/>
    </source>
</evidence>
<feature type="compositionally biased region" description="Basic residues" evidence="1">
    <location>
        <begin position="277"/>
        <end position="286"/>
    </location>
</feature>
<dbReference type="InterPro" id="IPR022062">
    <property type="entry name" value="DUF3618"/>
</dbReference>
<evidence type="ECO:0000256" key="1">
    <source>
        <dbReference type="SAM" id="MobiDB-lite"/>
    </source>
</evidence>
<dbReference type="PANTHER" id="PTHR47652">
    <property type="entry name" value="MITOCHONDRIAL IMPORT INNER MEMBRANE TRANSLOCASE SUBUNIT TIM44"/>
    <property type="match status" value="1"/>
</dbReference>
<comment type="caution">
    <text evidence="2">The sequence shown here is derived from an EMBL/GenBank/DDBJ whole genome shotgun (WGS) entry which is preliminary data.</text>
</comment>
<reference evidence="3" key="1">
    <citation type="journal article" date="2019" name="Int. J. Syst. Evol. Microbiol.">
        <title>The Global Catalogue of Microorganisms (GCM) 10K type strain sequencing project: providing services to taxonomists for standard genome sequencing and annotation.</title>
        <authorList>
            <consortium name="The Broad Institute Genomics Platform"/>
            <consortium name="The Broad Institute Genome Sequencing Center for Infectious Disease"/>
            <person name="Wu L."/>
            <person name="Ma J."/>
        </authorList>
    </citation>
    <scope>NUCLEOTIDE SEQUENCE [LARGE SCALE GENOMIC DNA]</scope>
    <source>
        <strain evidence="3">JCM 17759</strain>
    </source>
</reference>
<feature type="region of interest" description="Disordered" evidence="1">
    <location>
        <begin position="168"/>
        <end position="209"/>
    </location>
</feature>
<feature type="compositionally biased region" description="Basic and acidic residues" evidence="1">
    <location>
        <begin position="400"/>
        <end position="438"/>
    </location>
</feature>
<keyword evidence="3" id="KW-1185">Reference proteome</keyword>
<gene>
    <name evidence="2" type="ORF">GCM10023156_26240</name>
</gene>
<dbReference type="EMBL" id="BAABGA010000035">
    <property type="protein sequence ID" value="GAA4454200.1"/>
    <property type="molecule type" value="Genomic_DNA"/>
</dbReference>
<feature type="compositionally biased region" description="Basic and acidic residues" evidence="1">
    <location>
        <begin position="447"/>
        <end position="466"/>
    </location>
</feature>
<name>A0ABP8MSN9_9BACT</name>